<name>A0A075GNM6_9EURY</name>
<feature type="transmembrane region" description="Helical" evidence="1">
    <location>
        <begin position="44"/>
        <end position="65"/>
    </location>
</feature>
<evidence type="ECO:0000313" key="2">
    <source>
        <dbReference type="EMBL" id="AIF03602.1"/>
    </source>
</evidence>
<protein>
    <submittedName>
        <fullName evidence="2">Uncharacterized protein</fullName>
    </submittedName>
</protein>
<proteinExistence type="predicted"/>
<accession>A0A075GNM6</accession>
<keyword evidence="1" id="KW-1133">Transmembrane helix</keyword>
<keyword evidence="1" id="KW-0472">Membrane</keyword>
<feature type="transmembrane region" description="Helical" evidence="1">
    <location>
        <begin position="77"/>
        <end position="102"/>
    </location>
</feature>
<dbReference type="EMBL" id="KF900684">
    <property type="protein sequence ID" value="AIF03602.1"/>
    <property type="molecule type" value="Genomic_DNA"/>
</dbReference>
<evidence type="ECO:0000256" key="1">
    <source>
        <dbReference type="SAM" id="Phobius"/>
    </source>
</evidence>
<feature type="transmembrane region" description="Helical" evidence="1">
    <location>
        <begin position="13"/>
        <end position="37"/>
    </location>
</feature>
<dbReference type="AlphaFoldDB" id="A0A075GNM6"/>
<keyword evidence="1" id="KW-0812">Transmembrane</keyword>
<reference evidence="2" key="1">
    <citation type="journal article" date="2014" name="Genome Biol. Evol.">
        <title>Pangenome evidence for extensive interdomain horizontal transfer affecting lineage core and shell genes in uncultured planktonic thaumarchaeota and euryarchaeota.</title>
        <authorList>
            <person name="Deschamps P."/>
            <person name="Zivanovic Y."/>
            <person name="Moreira D."/>
            <person name="Rodriguez-Valera F."/>
            <person name="Lopez-Garcia P."/>
        </authorList>
    </citation>
    <scope>NUCLEOTIDE SEQUENCE</scope>
</reference>
<sequence length="123" mass="14035">MFQSVDLLSSPEAIFVMILLGMMFICYCFAVHLIVTWNPHHRPIIPLTVSLILSIGPMVAFSYMGDGESSLGEIFEWVFFVIFVETGVLVLWLPPALALVTFQMFRVTFWKPSEDPLMDMIEN</sequence>
<organism evidence="2">
    <name type="scientific">uncultured marine group II/III euryarchaeote KM3_168_D03</name>
    <dbReference type="NCBI Taxonomy" id="1457920"/>
    <lineage>
        <taxon>Archaea</taxon>
        <taxon>Methanobacteriati</taxon>
        <taxon>Methanobacteriota</taxon>
        <taxon>environmental samples</taxon>
    </lineage>
</organism>